<name>A0A679K2R9_9HYPH</name>
<protein>
    <submittedName>
        <fullName evidence="2">Antitoxin HigA</fullName>
    </submittedName>
</protein>
<gene>
    <name evidence="2" type="primary">higA_1</name>
    <name evidence="2" type="ORF">MBLL_02974</name>
</gene>
<accession>A0A679K2R9</accession>
<dbReference type="PANTHER" id="PTHR36924:SF1">
    <property type="entry name" value="ANTITOXIN HIGA-1"/>
    <property type="match status" value="1"/>
</dbReference>
<dbReference type="AlphaFoldDB" id="A0A679K2R9"/>
<evidence type="ECO:0000313" key="2">
    <source>
        <dbReference type="EMBL" id="CAA2143726.1"/>
    </source>
</evidence>
<dbReference type="RefSeq" id="WP_056142884.1">
    <property type="nucleotide sequence ID" value="NZ_LR743511.1"/>
</dbReference>
<dbReference type="Gene3D" id="1.10.260.40">
    <property type="entry name" value="lambda repressor-like DNA-binding domains"/>
    <property type="match status" value="1"/>
</dbReference>
<dbReference type="NCBIfam" id="TIGR02607">
    <property type="entry name" value="antidote_HigA"/>
    <property type="match status" value="1"/>
</dbReference>
<dbReference type="InterPro" id="IPR013430">
    <property type="entry name" value="Toxin_antidote_HigA"/>
</dbReference>
<dbReference type="SUPFAM" id="SSF47413">
    <property type="entry name" value="lambda repressor-like DNA-binding domains"/>
    <property type="match status" value="1"/>
</dbReference>
<organism evidence="2">
    <name type="scientific">Methylobacterium bullatum</name>
    <dbReference type="NCBI Taxonomy" id="570505"/>
    <lineage>
        <taxon>Bacteria</taxon>
        <taxon>Pseudomonadati</taxon>
        <taxon>Pseudomonadota</taxon>
        <taxon>Alphaproteobacteria</taxon>
        <taxon>Hyphomicrobiales</taxon>
        <taxon>Methylobacteriaceae</taxon>
        <taxon>Methylobacterium</taxon>
    </lineage>
</organism>
<dbReference type="EMBL" id="LR743511">
    <property type="protein sequence ID" value="CAA2143726.1"/>
    <property type="molecule type" value="Genomic_DNA"/>
</dbReference>
<dbReference type="PANTHER" id="PTHR36924">
    <property type="entry name" value="ANTITOXIN HIGA-1"/>
    <property type="match status" value="1"/>
</dbReference>
<dbReference type="InterPro" id="IPR010982">
    <property type="entry name" value="Lambda_DNA-bd_dom_sf"/>
</dbReference>
<keyword evidence="1" id="KW-0238">DNA-binding</keyword>
<sequence>MAHETRRDPARMPTHPGEILRDDILPALNMPVSTAARHLGVTRQALHRVLAGTTGVSPEMALRLGKFCGNGPDVWLRMQAAHDLWHVAQTLDVSGVPTMTAA</sequence>
<proteinExistence type="predicted"/>
<reference evidence="2" key="1">
    <citation type="submission" date="2019-12" db="EMBL/GenBank/DDBJ databases">
        <authorList>
            <person name="Cremers G."/>
        </authorList>
    </citation>
    <scope>NUCLEOTIDE SEQUENCE</scope>
    <source>
        <strain evidence="2">Mbul2</strain>
    </source>
</reference>
<dbReference type="GO" id="GO:0003677">
    <property type="term" value="F:DNA binding"/>
    <property type="evidence" value="ECO:0007669"/>
    <property type="project" value="UniProtKB-KW"/>
</dbReference>
<evidence type="ECO:0000256" key="1">
    <source>
        <dbReference type="ARBA" id="ARBA00023125"/>
    </source>
</evidence>